<comment type="similarity">
    <text evidence="3 10">Belongs to the FKBP-type PPIase family.</text>
</comment>
<dbReference type="PROSITE" id="PS50059">
    <property type="entry name" value="FKBP_PPIASE"/>
    <property type="match status" value="1"/>
</dbReference>
<comment type="catalytic activity">
    <reaction evidence="1 9 10">
        <text>[protein]-peptidylproline (omega=180) = [protein]-peptidylproline (omega=0)</text>
        <dbReference type="Rhea" id="RHEA:16237"/>
        <dbReference type="Rhea" id="RHEA-COMP:10747"/>
        <dbReference type="Rhea" id="RHEA-COMP:10748"/>
        <dbReference type="ChEBI" id="CHEBI:83833"/>
        <dbReference type="ChEBI" id="CHEBI:83834"/>
        <dbReference type="EC" id="5.2.1.8"/>
    </reaction>
</comment>
<dbReference type="EMBL" id="OX336137">
    <property type="protein sequence ID" value="CAI2719355.1"/>
    <property type="molecule type" value="Genomic_DNA"/>
</dbReference>
<feature type="signal peptide" evidence="11">
    <location>
        <begin position="1"/>
        <end position="27"/>
    </location>
</feature>
<proteinExistence type="inferred from homology"/>
<evidence type="ECO:0000256" key="2">
    <source>
        <dbReference type="ARBA" id="ARBA00004496"/>
    </source>
</evidence>
<evidence type="ECO:0000313" key="13">
    <source>
        <dbReference type="EMBL" id="CAI2719355.1"/>
    </source>
</evidence>
<accession>A0ABM9HGA1</accession>
<dbReference type="SUPFAM" id="SSF54534">
    <property type="entry name" value="FKBP-like"/>
    <property type="match status" value="1"/>
</dbReference>
<keyword evidence="14" id="KW-1185">Reference proteome</keyword>
<keyword evidence="5 9" id="KW-0697">Rotamase</keyword>
<keyword evidence="11" id="KW-0732">Signal</keyword>
<dbReference type="InterPro" id="IPR001179">
    <property type="entry name" value="PPIase_FKBP_dom"/>
</dbReference>
<protein>
    <recommendedName>
        <fullName evidence="10">Peptidyl-prolyl cis-trans isomerase</fullName>
        <ecNumber evidence="10">5.2.1.8</ecNumber>
    </recommendedName>
</protein>
<organism evidence="13 14">
    <name type="scientific">Nitrospina watsonii</name>
    <dbReference type="NCBI Taxonomy" id="1323948"/>
    <lineage>
        <taxon>Bacteria</taxon>
        <taxon>Pseudomonadati</taxon>
        <taxon>Nitrospinota/Tectimicrobiota group</taxon>
        <taxon>Nitrospinota</taxon>
        <taxon>Nitrospinia</taxon>
        <taxon>Nitrospinales</taxon>
        <taxon>Nitrospinaceae</taxon>
        <taxon>Nitrospina</taxon>
    </lineage>
</organism>
<evidence type="ECO:0000256" key="10">
    <source>
        <dbReference type="RuleBase" id="RU003915"/>
    </source>
</evidence>
<comment type="function">
    <text evidence="8">Also involved in hydrogenase metallocenter assembly, probably by participating in the nickel insertion step. This function in hydrogenase biosynthesis requires chaperone activity and the presence of the metal-binding domain, but not PPIase activity.</text>
</comment>
<dbReference type="GO" id="GO:0003755">
    <property type="term" value="F:peptidyl-prolyl cis-trans isomerase activity"/>
    <property type="evidence" value="ECO:0007669"/>
    <property type="project" value="UniProtKB-EC"/>
</dbReference>
<evidence type="ECO:0000256" key="5">
    <source>
        <dbReference type="ARBA" id="ARBA00023110"/>
    </source>
</evidence>
<evidence type="ECO:0000313" key="14">
    <source>
        <dbReference type="Proteomes" id="UP001157733"/>
    </source>
</evidence>
<dbReference type="PANTHER" id="PTHR47861">
    <property type="entry name" value="FKBP-TYPE PEPTIDYL-PROLYL CIS-TRANS ISOMERASE SLYD"/>
    <property type="match status" value="1"/>
</dbReference>
<keyword evidence="7 9" id="KW-0413">Isomerase</keyword>
<comment type="subcellular location">
    <subcellularLocation>
        <location evidence="2">Cytoplasm</location>
    </subcellularLocation>
</comment>
<evidence type="ECO:0000256" key="6">
    <source>
        <dbReference type="ARBA" id="ARBA00023186"/>
    </source>
</evidence>
<gene>
    <name evidence="13" type="ORF">NSPWAT_2499</name>
</gene>
<evidence type="ECO:0000256" key="7">
    <source>
        <dbReference type="ARBA" id="ARBA00023235"/>
    </source>
</evidence>
<keyword evidence="6" id="KW-0143">Chaperone</keyword>
<evidence type="ECO:0000256" key="8">
    <source>
        <dbReference type="ARBA" id="ARBA00037071"/>
    </source>
</evidence>
<dbReference type="InterPro" id="IPR046357">
    <property type="entry name" value="PPIase_dom_sf"/>
</dbReference>
<dbReference type="RefSeq" id="WP_282012190.1">
    <property type="nucleotide sequence ID" value="NZ_OX336137.1"/>
</dbReference>
<name>A0ABM9HGA1_9BACT</name>
<reference evidence="13 14" key="1">
    <citation type="submission" date="2022-09" db="EMBL/GenBank/DDBJ databases">
        <authorList>
            <person name="Kop L."/>
        </authorList>
    </citation>
    <scope>NUCLEOTIDE SEQUENCE [LARGE SCALE GENOMIC DNA]</scope>
    <source>
        <strain evidence="13 14">347</strain>
    </source>
</reference>
<evidence type="ECO:0000256" key="4">
    <source>
        <dbReference type="ARBA" id="ARBA00022490"/>
    </source>
</evidence>
<feature type="domain" description="PPIase FKBP-type" evidence="12">
    <location>
        <begin position="35"/>
        <end position="115"/>
    </location>
</feature>
<feature type="chain" id="PRO_5046294020" description="Peptidyl-prolyl cis-trans isomerase" evidence="11">
    <location>
        <begin position="28"/>
        <end position="164"/>
    </location>
</feature>
<evidence type="ECO:0000256" key="1">
    <source>
        <dbReference type="ARBA" id="ARBA00000971"/>
    </source>
</evidence>
<dbReference type="PANTHER" id="PTHR47861:SF3">
    <property type="entry name" value="FKBP-TYPE PEPTIDYL-PROLYL CIS-TRANS ISOMERASE SLYD"/>
    <property type="match status" value="1"/>
</dbReference>
<sequence length="164" mass="17805">MRNASKIGSVWFLGLVAVLMMASTAWADDRAVKEGDVIEIHYTGKLQDDTVFDKSEGREPLKFTVGTKQIIPGMNQAVVGMKVGESKTVSMDPGDAYGPYDDKLIFQVEKSKLPPEVQSGAQLMDGQGNIVTVKDIQGDMATLDANHMLAGKTLIFDIKLVSIQ</sequence>
<dbReference type="Pfam" id="PF00254">
    <property type="entry name" value="FKBP_C"/>
    <property type="match status" value="1"/>
</dbReference>
<dbReference type="EC" id="5.2.1.8" evidence="10"/>
<keyword evidence="4" id="KW-0963">Cytoplasm</keyword>
<dbReference type="Proteomes" id="UP001157733">
    <property type="component" value="Chromosome"/>
</dbReference>
<evidence type="ECO:0000256" key="11">
    <source>
        <dbReference type="SAM" id="SignalP"/>
    </source>
</evidence>
<dbReference type="Gene3D" id="3.10.50.40">
    <property type="match status" value="1"/>
</dbReference>
<evidence type="ECO:0000256" key="9">
    <source>
        <dbReference type="PROSITE-ProRule" id="PRU00277"/>
    </source>
</evidence>
<evidence type="ECO:0000256" key="3">
    <source>
        <dbReference type="ARBA" id="ARBA00006577"/>
    </source>
</evidence>
<evidence type="ECO:0000259" key="12">
    <source>
        <dbReference type="PROSITE" id="PS50059"/>
    </source>
</evidence>